<feature type="signal peptide" evidence="11">
    <location>
        <begin position="1"/>
        <end position="20"/>
    </location>
</feature>
<gene>
    <name evidence="13" type="ORF">AWB78_06685</name>
</gene>
<evidence type="ECO:0000313" key="13">
    <source>
        <dbReference type="EMBL" id="SAL03800.1"/>
    </source>
</evidence>
<dbReference type="InterPro" id="IPR036852">
    <property type="entry name" value="Peptidase_S8/S53_dom_sf"/>
</dbReference>
<dbReference type="EMBL" id="FCOX02000056">
    <property type="protein sequence ID" value="SAL03800.1"/>
    <property type="molecule type" value="Genomic_DNA"/>
</dbReference>
<dbReference type="GO" id="GO:0005576">
    <property type="term" value="C:extracellular region"/>
    <property type="evidence" value="ECO:0007669"/>
    <property type="project" value="UniProtKB-SubCell"/>
</dbReference>
<dbReference type="PRINTS" id="PR00723">
    <property type="entry name" value="SUBTILISIN"/>
</dbReference>
<evidence type="ECO:0000256" key="7">
    <source>
        <dbReference type="ARBA" id="ARBA00022825"/>
    </source>
</evidence>
<comment type="subcellular location">
    <subcellularLocation>
        <location evidence="1">Secreted</location>
    </subcellularLocation>
</comment>
<dbReference type="PROSITE" id="PS51257">
    <property type="entry name" value="PROKAR_LIPOPROTEIN"/>
    <property type="match status" value="1"/>
</dbReference>
<feature type="active site" description="Charge relay system" evidence="9">
    <location>
        <position position="264"/>
    </location>
</feature>
<organism evidence="13 14">
    <name type="scientific">Caballeronia calidae</name>
    <dbReference type="NCBI Taxonomy" id="1777139"/>
    <lineage>
        <taxon>Bacteria</taxon>
        <taxon>Pseudomonadati</taxon>
        <taxon>Pseudomonadota</taxon>
        <taxon>Betaproteobacteria</taxon>
        <taxon>Burkholderiales</taxon>
        <taxon>Burkholderiaceae</taxon>
        <taxon>Caballeronia</taxon>
    </lineage>
</organism>
<keyword evidence="8" id="KW-0865">Zymogen</keyword>
<evidence type="ECO:0000313" key="14">
    <source>
        <dbReference type="Proteomes" id="UP000071859"/>
    </source>
</evidence>
<evidence type="ECO:0000256" key="6">
    <source>
        <dbReference type="ARBA" id="ARBA00022801"/>
    </source>
</evidence>
<evidence type="ECO:0000256" key="3">
    <source>
        <dbReference type="ARBA" id="ARBA00022525"/>
    </source>
</evidence>
<feature type="domain" description="Peptidase S8/S53" evidence="12">
    <location>
        <begin position="191"/>
        <end position="484"/>
    </location>
</feature>
<dbReference type="Gene3D" id="3.40.50.200">
    <property type="entry name" value="Peptidase S8/S53 domain"/>
    <property type="match status" value="1"/>
</dbReference>
<keyword evidence="14" id="KW-1185">Reference proteome</keyword>
<dbReference type="PROSITE" id="PS00136">
    <property type="entry name" value="SUBTILASE_ASP"/>
    <property type="match status" value="1"/>
</dbReference>
<keyword evidence="7 9" id="KW-0720">Serine protease</keyword>
<evidence type="ECO:0000256" key="11">
    <source>
        <dbReference type="SAM" id="SignalP"/>
    </source>
</evidence>
<dbReference type="PROSITE" id="PS00138">
    <property type="entry name" value="SUBTILASE_SER"/>
    <property type="match status" value="1"/>
</dbReference>
<name>A0A158EAP9_9BURK</name>
<dbReference type="InterPro" id="IPR015500">
    <property type="entry name" value="Peptidase_S8_subtilisin-rel"/>
</dbReference>
<feature type="active site" description="Charge relay system" evidence="9">
    <location>
        <position position="200"/>
    </location>
</feature>
<evidence type="ECO:0000256" key="9">
    <source>
        <dbReference type="PROSITE-ProRule" id="PRU01240"/>
    </source>
</evidence>
<dbReference type="GO" id="GO:0008237">
    <property type="term" value="F:metallopeptidase activity"/>
    <property type="evidence" value="ECO:0007669"/>
    <property type="project" value="UniProtKB-KW"/>
</dbReference>
<evidence type="ECO:0000256" key="5">
    <source>
        <dbReference type="ARBA" id="ARBA00022729"/>
    </source>
</evidence>
<evidence type="ECO:0000256" key="10">
    <source>
        <dbReference type="RuleBase" id="RU003355"/>
    </source>
</evidence>
<feature type="active site" description="Charge relay system" evidence="9">
    <location>
        <position position="437"/>
    </location>
</feature>
<dbReference type="Pfam" id="PF00082">
    <property type="entry name" value="Peptidase_S8"/>
    <property type="match status" value="1"/>
</dbReference>
<keyword evidence="13" id="KW-0482">Metalloprotease</keyword>
<evidence type="ECO:0000259" key="12">
    <source>
        <dbReference type="Pfam" id="PF00082"/>
    </source>
</evidence>
<dbReference type="OrthoDB" id="9790784at2"/>
<comment type="caution">
    <text evidence="13">The sequence shown here is derived from an EMBL/GenBank/DDBJ whole genome shotgun (WGS) entry which is preliminary data.</text>
</comment>
<sequence>MRIKLACLSVIAVSVLGACGGGTGSSIAPQSTVKVQNSASQLKSTAKAAANEIPAGYASRTSVSGILEDGQYDRFIVYYRKSNLLKGSSNDTAAAASNNSRVASARGISIQERSITGTRGHVIQTSKGMSASEAQAFMVEYLKNPDVEYIEPDLIVHPALVPNDAQYGQQWGMSGEATGISLPAAWDKATGKGVVVAVVDTGITEHSDLAGQVLPGYNFISNATFDRNRSGRSADASDPGDWLQIGDSCPASGGPYYVHDSTWHGTHVAGIIAAKTNNGVGVAGTAFNSKILPARALGRCGGFTSDINDAIVWASGGSVPGVPDNPNPAKVINLSISGNGQCSKTNQDAIDIARSNGAIIVQAAGNDSIDASQTYSTPACQGIIVVGATNSSGNRAWFSNFGSLVNVMAPGDTILSTVNAGAKGPEGEGYGYMSGTSQATPHAAGVVALLLEQQPSSTVDQIRSYLASTATSMSDRCPEGCGAGLINADKALASLPLPVDGDLPVTGEVNVKADAANGATYKVPALDNLQLLRLDVSAASKARIRSQFDQTWTDCRIGDFGVYNCMVWDPKPGFYYVNIVSSNGTDADVNVRPYINGGHVKYGETVELTSKAPYFLPIVVNLDPVSATEAPYHTIAIHNRVYVMVTQYSGGGRLFEFGGAELYNENMWGSGGSYGGAWMLIGPYGSEDPYGTGEGQAKPTDNAPIFLILDLGSDDGKEVKATYTAKKAPR</sequence>
<dbReference type="PANTHER" id="PTHR43806:SF11">
    <property type="entry name" value="CEREVISIN-RELATED"/>
    <property type="match status" value="1"/>
</dbReference>
<dbReference type="FunFam" id="3.40.50.200:FF:000022">
    <property type="entry name" value="Extracellular protease"/>
    <property type="match status" value="1"/>
</dbReference>
<protein>
    <submittedName>
        <fullName evidence="13">Serine metalloprotease</fullName>
    </submittedName>
</protein>
<dbReference type="InterPro" id="IPR050131">
    <property type="entry name" value="Peptidase_S8_subtilisin-like"/>
</dbReference>
<evidence type="ECO:0000256" key="2">
    <source>
        <dbReference type="ARBA" id="ARBA00011073"/>
    </source>
</evidence>
<feature type="chain" id="PRO_5007625006" evidence="11">
    <location>
        <begin position="21"/>
        <end position="730"/>
    </location>
</feature>
<dbReference type="InterPro" id="IPR023828">
    <property type="entry name" value="Peptidase_S8_Ser-AS"/>
</dbReference>
<keyword evidence="5 11" id="KW-0732">Signal</keyword>
<proteinExistence type="inferred from homology"/>
<evidence type="ECO:0000256" key="1">
    <source>
        <dbReference type="ARBA" id="ARBA00004613"/>
    </source>
</evidence>
<comment type="similarity">
    <text evidence="2 9 10">Belongs to the peptidase S8 family.</text>
</comment>
<dbReference type="PROSITE" id="PS00137">
    <property type="entry name" value="SUBTILASE_HIS"/>
    <property type="match status" value="1"/>
</dbReference>
<keyword evidence="3" id="KW-0964">Secreted</keyword>
<dbReference type="AlphaFoldDB" id="A0A158EAP9"/>
<dbReference type="InterPro" id="IPR022398">
    <property type="entry name" value="Peptidase_S8_His-AS"/>
</dbReference>
<reference evidence="13" key="1">
    <citation type="submission" date="2016-01" db="EMBL/GenBank/DDBJ databases">
        <authorList>
            <person name="Peeters C."/>
        </authorList>
    </citation>
    <scope>NUCLEOTIDE SEQUENCE</scope>
    <source>
        <strain evidence="13">LMG 29321</strain>
    </source>
</reference>
<evidence type="ECO:0000256" key="4">
    <source>
        <dbReference type="ARBA" id="ARBA00022670"/>
    </source>
</evidence>
<keyword evidence="6 9" id="KW-0378">Hydrolase</keyword>
<dbReference type="InterPro" id="IPR023827">
    <property type="entry name" value="Peptidase_S8_Asp-AS"/>
</dbReference>
<dbReference type="InterPro" id="IPR034176">
    <property type="entry name" value="Peptidases_S8_13"/>
</dbReference>
<dbReference type="GO" id="GO:0004252">
    <property type="term" value="F:serine-type endopeptidase activity"/>
    <property type="evidence" value="ECO:0007669"/>
    <property type="project" value="UniProtKB-UniRule"/>
</dbReference>
<keyword evidence="4 9" id="KW-0645">Protease</keyword>
<dbReference type="InterPro" id="IPR000209">
    <property type="entry name" value="Peptidase_S8/S53_dom"/>
</dbReference>
<dbReference type="CDD" id="cd07496">
    <property type="entry name" value="Peptidases_S8_13"/>
    <property type="match status" value="1"/>
</dbReference>
<accession>A0A158EAP9</accession>
<evidence type="ECO:0000256" key="8">
    <source>
        <dbReference type="ARBA" id="ARBA00023145"/>
    </source>
</evidence>
<dbReference type="GO" id="GO:0006508">
    <property type="term" value="P:proteolysis"/>
    <property type="evidence" value="ECO:0007669"/>
    <property type="project" value="UniProtKB-KW"/>
</dbReference>
<dbReference type="PROSITE" id="PS51892">
    <property type="entry name" value="SUBTILASE"/>
    <property type="match status" value="1"/>
</dbReference>
<dbReference type="PANTHER" id="PTHR43806">
    <property type="entry name" value="PEPTIDASE S8"/>
    <property type="match status" value="1"/>
</dbReference>
<dbReference type="Proteomes" id="UP000071859">
    <property type="component" value="Unassembled WGS sequence"/>
</dbReference>
<dbReference type="RefSeq" id="WP_082883511.1">
    <property type="nucleotide sequence ID" value="NZ_FCOX02000056.1"/>
</dbReference>
<dbReference type="SUPFAM" id="SSF52743">
    <property type="entry name" value="Subtilisin-like"/>
    <property type="match status" value="1"/>
</dbReference>